<evidence type="ECO:0008006" key="3">
    <source>
        <dbReference type="Google" id="ProtNLM"/>
    </source>
</evidence>
<dbReference type="RefSeq" id="WP_166158216.1">
    <property type="nucleotide sequence ID" value="NZ_JAAOIW010000035.1"/>
</dbReference>
<comment type="caution">
    <text evidence="1">The sequence shown here is derived from an EMBL/GenBank/DDBJ whole genome shotgun (WGS) entry which is preliminary data.</text>
</comment>
<gene>
    <name evidence="1" type="ORF">G9U52_37595</name>
</gene>
<protein>
    <recommendedName>
        <fullName evidence="3">DUF98 domain-containing protein</fullName>
    </recommendedName>
</protein>
<dbReference type="Proteomes" id="UP001165962">
    <property type="component" value="Unassembled WGS sequence"/>
</dbReference>
<organism evidence="1 2">
    <name type="scientific">Paenibacillus agricola</name>
    <dbReference type="NCBI Taxonomy" id="2716264"/>
    <lineage>
        <taxon>Bacteria</taxon>
        <taxon>Bacillati</taxon>
        <taxon>Bacillota</taxon>
        <taxon>Bacilli</taxon>
        <taxon>Bacillales</taxon>
        <taxon>Paenibacillaceae</taxon>
        <taxon>Paenibacillus</taxon>
    </lineage>
</organism>
<evidence type="ECO:0000313" key="1">
    <source>
        <dbReference type="EMBL" id="NHN35415.1"/>
    </source>
</evidence>
<evidence type="ECO:0000313" key="2">
    <source>
        <dbReference type="Proteomes" id="UP001165962"/>
    </source>
</evidence>
<accession>A0ABX0JMJ3</accession>
<name>A0ABX0JMJ3_9BACL</name>
<dbReference type="SUPFAM" id="SSF64288">
    <property type="entry name" value="Chorismate lyase-like"/>
    <property type="match status" value="1"/>
</dbReference>
<dbReference type="Gene3D" id="3.40.1410.10">
    <property type="entry name" value="Chorismate lyase-like"/>
    <property type="match status" value="1"/>
</dbReference>
<reference evidence="1" key="1">
    <citation type="submission" date="2020-03" db="EMBL/GenBank/DDBJ databases">
        <title>Draft sequencing of Paenibacilllus sp. S3N08.</title>
        <authorList>
            <person name="Kim D.-U."/>
        </authorList>
    </citation>
    <scope>NUCLEOTIDE SEQUENCE</scope>
    <source>
        <strain evidence="1">S3N08</strain>
    </source>
</reference>
<proteinExistence type="predicted"/>
<sequence length="173" mass="20408">MNDQQQINYRNKSLFHRLLVTEEKTTDMLEKLVGGRLTVQVIQQKMIDSQMFRESILYTKNDHFIVSHNFALIDPDRIPRRLYEKIVSKNDGIGEAMNLLDLESIRDISTYGWKNENELGDFHNCPVHLRFANGEFPVPFKEYTITFQDLNKPGIRLTEYFNPQMIRSDLSEH</sequence>
<keyword evidence="2" id="KW-1185">Reference proteome</keyword>
<dbReference type="EMBL" id="JAAOIW010000035">
    <property type="protein sequence ID" value="NHN35415.1"/>
    <property type="molecule type" value="Genomic_DNA"/>
</dbReference>
<dbReference type="InterPro" id="IPR028978">
    <property type="entry name" value="Chorismate_lyase_/UTRA_dom_sf"/>
</dbReference>